<keyword evidence="3" id="KW-1185">Reference proteome</keyword>
<name>A0A1H3B2X8_9RHOB</name>
<sequence>MTLLRLDHLALAAETLEAGRAHVEHALGVDLATRGEHPHMGTHNRLLSLGPEVYFEAIAINPAAPAPDHPRWFNLDNFEGPPKLSNWILATDDLEAALDILPAGFGKPVALERGDFKWSMAVPDDGILPWGGWGPALIQWHGAKHPAPLLPDQHIRLGSLVLRHPQATDIAQTLAPLLPRDTVLFEDSELPSLSATFDTPHGRRSLT</sequence>
<organism evidence="2 3">
    <name type="scientific">Litoreibacter albidus</name>
    <dbReference type="NCBI Taxonomy" id="670155"/>
    <lineage>
        <taxon>Bacteria</taxon>
        <taxon>Pseudomonadati</taxon>
        <taxon>Pseudomonadota</taxon>
        <taxon>Alphaproteobacteria</taxon>
        <taxon>Rhodobacterales</taxon>
        <taxon>Roseobacteraceae</taxon>
        <taxon>Litoreibacter</taxon>
    </lineage>
</organism>
<evidence type="ECO:0000313" key="2">
    <source>
        <dbReference type="EMBL" id="SDX36306.1"/>
    </source>
</evidence>
<dbReference type="Gene3D" id="3.10.180.10">
    <property type="entry name" value="2,3-Dihydroxybiphenyl 1,2-Dioxygenase, domain 1"/>
    <property type="match status" value="1"/>
</dbReference>
<gene>
    <name evidence="2" type="ORF">SAMN04488001_3033</name>
</gene>
<dbReference type="EMBL" id="FNOI01000006">
    <property type="protein sequence ID" value="SDX36306.1"/>
    <property type="molecule type" value="Genomic_DNA"/>
</dbReference>
<reference evidence="3" key="1">
    <citation type="submission" date="2016-10" db="EMBL/GenBank/DDBJ databases">
        <authorList>
            <person name="Varghese N."/>
            <person name="Submissions S."/>
        </authorList>
    </citation>
    <scope>NUCLEOTIDE SEQUENCE [LARGE SCALE GENOMIC DNA]</scope>
    <source>
        <strain evidence="3">DSM 26922</strain>
    </source>
</reference>
<dbReference type="Proteomes" id="UP000199441">
    <property type="component" value="Unassembled WGS sequence"/>
</dbReference>
<dbReference type="SUPFAM" id="SSF54593">
    <property type="entry name" value="Glyoxalase/Bleomycin resistance protein/Dihydroxybiphenyl dioxygenase"/>
    <property type="match status" value="1"/>
</dbReference>
<dbReference type="InterPro" id="IPR029068">
    <property type="entry name" value="Glyas_Bleomycin-R_OHBP_Dase"/>
</dbReference>
<dbReference type="Pfam" id="PF13468">
    <property type="entry name" value="Glyoxalase_3"/>
    <property type="match status" value="1"/>
</dbReference>
<feature type="domain" description="Glyoxalase-like" evidence="1">
    <location>
        <begin position="6"/>
        <end position="178"/>
    </location>
</feature>
<dbReference type="RefSeq" id="WP_089947768.1">
    <property type="nucleotide sequence ID" value="NZ_FNOI01000006.1"/>
</dbReference>
<dbReference type="InterPro" id="IPR025870">
    <property type="entry name" value="Glyoxalase-like_dom"/>
</dbReference>
<protein>
    <submittedName>
        <fullName evidence="2">Glyoxalase-like domain-containing protein</fullName>
    </submittedName>
</protein>
<dbReference type="STRING" id="670155.SAMN04488001_3033"/>
<evidence type="ECO:0000259" key="1">
    <source>
        <dbReference type="Pfam" id="PF13468"/>
    </source>
</evidence>
<accession>A0A1H3B2X8</accession>
<evidence type="ECO:0000313" key="3">
    <source>
        <dbReference type="Proteomes" id="UP000199441"/>
    </source>
</evidence>
<dbReference type="AlphaFoldDB" id="A0A1H3B2X8"/>
<proteinExistence type="predicted"/>
<dbReference type="OrthoDB" id="8451710at2"/>